<organism evidence="1 2">
    <name type="scientific">Pisolithus tinctorius Marx 270</name>
    <dbReference type="NCBI Taxonomy" id="870435"/>
    <lineage>
        <taxon>Eukaryota</taxon>
        <taxon>Fungi</taxon>
        <taxon>Dikarya</taxon>
        <taxon>Basidiomycota</taxon>
        <taxon>Agaricomycotina</taxon>
        <taxon>Agaricomycetes</taxon>
        <taxon>Agaricomycetidae</taxon>
        <taxon>Boletales</taxon>
        <taxon>Sclerodermatineae</taxon>
        <taxon>Pisolithaceae</taxon>
        <taxon>Pisolithus</taxon>
    </lineage>
</organism>
<dbReference type="InParanoid" id="A0A0C3PXJ4"/>
<reference evidence="1 2" key="1">
    <citation type="submission" date="2014-04" db="EMBL/GenBank/DDBJ databases">
        <authorList>
            <consortium name="DOE Joint Genome Institute"/>
            <person name="Kuo A."/>
            <person name="Kohler A."/>
            <person name="Costa M.D."/>
            <person name="Nagy L.G."/>
            <person name="Floudas D."/>
            <person name="Copeland A."/>
            <person name="Barry K.W."/>
            <person name="Cichocki N."/>
            <person name="Veneault-Fourrey C."/>
            <person name="LaButti K."/>
            <person name="Lindquist E.A."/>
            <person name="Lipzen A."/>
            <person name="Lundell T."/>
            <person name="Morin E."/>
            <person name="Murat C."/>
            <person name="Sun H."/>
            <person name="Tunlid A."/>
            <person name="Henrissat B."/>
            <person name="Grigoriev I.V."/>
            <person name="Hibbett D.S."/>
            <person name="Martin F."/>
            <person name="Nordberg H.P."/>
            <person name="Cantor M.N."/>
            <person name="Hua S.X."/>
        </authorList>
    </citation>
    <scope>NUCLEOTIDE SEQUENCE [LARGE SCALE GENOMIC DNA]</scope>
    <source>
        <strain evidence="1 2">Marx 270</strain>
    </source>
</reference>
<accession>A0A0C3PXJ4</accession>
<proteinExistence type="predicted"/>
<dbReference type="EMBL" id="KN831945">
    <property type="protein sequence ID" value="KIO14176.1"/>
    <property type="molecule type" value="Genomic_DNA"/>
</dbReference>
<dbReference type="AlphaFoldDB" id="A0A0C3PXJ4"/>
<evidence type="ECO:0000313" key="2">
    <source>
        <dbReference type="Proteomes" id="UP000054217"/>
    </source>
</evidence>
<sequence>MEEPLMRCHTIVYLATLDTSVNKPRIGFVIDLARSTHAIHYFLSVARLTSLLTFLTGVVNHWDSDNSFVLYCQVSIHSIQKMSYMRISPPGCISWRREMRSDVRNKLVVELQLV</sequence>
<evidence type="ECO:0000313" key="1">
    <source>
        <dbReference type="EMBL" id="KIO14176.1"/>
    </source>
</evidence>
<protein>
    <submittedName>
        <fullName evidence="1">Uncharacterized protein</fullName>
    </submittedName>
</protein>
<gene>
    <name evidence="1" type="ORF">M404DRAFT_465439</name>
</gene>
<name>A0A0C3PXJ4_PISTI</name>
<keyword evidence="2" id="KW-1185">Reference proteome</keyword>
<dbReference type="Proteomes" id="UP000054217">
    <property type="component" value="Unassembled WGS sequence"/>
</dbReference>
<dbReference type="HOGENOM" id="CLU_2122053_0_0_1"/>
<reference evidence="2" key="2">
    <citation type="submission" date="2015-01" db="EMBL/GenBank/DDBJ databases">
        <title>Evolutionary Origins and Diversification of the Mycorrhizal Mutualists.</title>
        <authorList>
            <consortium name="DOE Joint Genome Institute"/>
            <consortium name="Mycorrhizal Genomics Consortium"/>
            <person name="Kohler A."/>
            <person name="Kuo A."/>
            <person name="Nagy L.G."/>
            <person name="Floudas D."/>
            <person name="Copeland A."/>
            <person name="Barry K.W."/>
            <person name="Cichocki N."/>
            <person name="Veneault-Fourrey C."/>
            <person name="LaButti K."/>
            <person name="Lindquist E.A."/>
            <person name="Lipzen A."/>
            <person name="Lundell T."/>
            <person name="Morin E."/>
            <person name="Murat C."/>
            <person name="Riley R."/>
            <person name="Ohm R."/>
            <person name="Sun H."/>
            <person name="Tunlid A."/>
            <person name="Henrissat B."/>
            <person name="Grigoriev I.V."/>
            <person name="Hibbett D.S."/>
            <person name="Martin F."/>
        </authorList>
    </citation>
    <scope>NUCLEOTIDE SEQUENCE [LARGE SCALE GENOMIC DNA]</scope>
    <source>
        <strain evidence="2">Marx 270</strain>
    </source>
</reference>